<dbReference type="GeneID" id="108563440"/>
<dbReference type="Pfam" id="PF05210">
    <property type="entry name" value="Sprouty"/>
    <property type="match status" value="1"/>
</dbReference>
<keyword evidence="3" id="KW-1185">Reference proteome</keyword>
<evidence type="ECO:0000313" key="4">
    <source>
        <dbReference type="RefSeq" id="XP_017777604.1"/>
    </source>
</evidence>
<feature type="compositionally biased region" description="Low complexity" evidence="1">
    <location>
        <begin position="166"/>
        <end position="177"/>
    </location>
</feature>
<feature type="region of interest" description="Disordered" evidence="1">
    <location>
        <begin position="20"/>
        <end position="58"/>
    </location>
</feature>
<feature type="domain" description="WH1" evidence="2">
    <location>
        <begin position="3"/>
        <end position="127"/>
    </location>
</feature>
<dbReference type="InterPro" id="IPR000697">
    <property type="entry name" value="WH1/EVH1_dom"/>
</dbReference>
<dbReference type="SMART" id="SM00461">
    <property type="entry name" value="WH1"/>
    <property type="match status" value="1"/>
</dbReference>
<dbReference type="CDD" id="cd10574">
    <property type="entry name" value="EVH1_SPRED-like"/>
    <property type="match status" value="1"/>
</dbReference>
<evidence type="ECO:0000313" key="3">
    <source>
        <dbReference type="Proteomes" id="UP000695000"/>
    </source>
</evidence>
<dbReference type="Proteomes" id="UP000695000">
    <property type="component" value="Unplaced"/>
</dbReference>
<dbReference type="Gene3D" id="2.30.29.30">
    <property type="entry name" value="Pleckstrin-homology domain (PH domain)/Phosphotyrosine-binding domain (PTB)"/>
    <property type="match status" value="1"/>
</dbReference>
<evidence type="ECO:0000256" key="1">
    <source>
        <dbReference type="SAM" id="MobiDB-lite"/>
    </source>
</evidence>
<dbReference type="PANTHER" id="PTHR11202">
    <property type="entry name" value="SPROUTY-RELATED, EVH1 DOMAIN-CONTAINING PROTEIN FAMILY MEMBER"/>
    <property type="match status" value="1"/>
</dbReference>
<proteinExistence type="predicted"/>
<sequence length="403" mass="45263">MTDTSEDGNYLVQVRAQVMSRDDSSGGWVPLAGGGLSNVSVRKKPRPAQGGGPESSKQKHDYLIFGRRISDESTVLCCTIKKDFEYNKVMPTFHHWKTEEKKFGLTFQTAADARAFDKGLRTAVEELLDGFADTYPQPTALQYKYEKDVGDDDVFMTLNLPQEAPTSRSSSDSSTQSDHQRRIQFATAISPRSVEIRQPIYDTQKPTGEKVVSLETVLSFAENYSYVQLTTIHDYINPDQKSAQPGTRRESPTEFKKGLEIETQQPVIQQQPSLPPSLPLKPPVKLEKGQRIKLRCRHCHELYSEDQNPKGACEYAPDKVKNAIDTVTCIGCAKCVSYHCASDEEGDFAQHPCDCSDDNCCKRWSCLTFLSLFVPCLWFYPPLKLCHWCCTRCGACGGRHSIM</sequence>
<feature type="region of interest" description="Disordered" evidence="1">
    <location>
        <begin position="161"/>
        <end position="181"/>
    </location>
</feature>
<organism evidence="3 4">
    <name type="scientific">Nicrophorus vespilloides</name>
    <name type="common">Boreal carrion beetle</name>
    <dbReference type="NCBI Taxonomy" id="110193"/>
    <lineage>
        <taxon>Eukaryota</taxon>
        <taxon>Metazoa</taxon>
        <taxon>Ecdysozoa</taxon>
        <taxon>Arthropoda</taxon>
        <taxon>Hexapoda</taxon>
        <taxon>Insecta</taxon>
        <taxon>Pterygota</taxon>
        <taxon>Neoptera</taxon>
        <taxon>Endopterygota</taxon>
        <taxon>Coleoptera</taxon>
        <taxon>Polyphaga</taxon>
        <taxon>Staphyliniformia</taxon>
        <taxon>Silphidae</taxon>
        <taxon>Nicrophorinae</taxon>
        <taxon>Nicrophorus</taxon>
    </lineage>
</organism>
<dbReference type="SUPFAM" id="SSF50729">
    <property type="entry name" value="PH domain-like"/>
    <property type="match status" value="1"/>
</dbReference>
<dbReference type="InterPro" id="IPR011993">
    <property type="entry name" value="PH-like_dom_sf"/>
</dbReference>
<dbReference type="RefSeq" id="XP_017777604.1">
    <property type="nucleotide sequence ID" value="XM_017922115.1"/>
</dbReference>
<dbReference type="PROSITE" id="PS50229">
    <property type="entry name" value="WH1"/>
    <property type="match status" value="1"/>
</dbReference>
<reference evidence="4" key="1">
    <citation type="submission" date="2025-08" db="UniProtKB">
        <authorList>
            <consortium name="RefSeq"/>
        </authorList>
    </citation>
    <scope>IDENTIFICATION</scope>
    <source>
        <tissue evidence="4">Whole Larva</tissue>
    </source>
</reference>
<gene>
    <name evidence="4" type="primary">LOC108563440</name>
</gene>
<protein>
    <submittedName>
        <fullName evidence="4">Sprouty-related, EVH1 domain-containing protein 1 isoform X1</fullName>
    </submittedName>
</protein>
<accession>A0ABM1MSQ4</accession>
<dbReference type="InterPro" id="IPR007875">
    <property type="entry name" value="Sprouty"/>
</dbReference>
<name>A0ABM1MSQ4_NICVS</name>
<dbReference type="InterPro" id="IPR041937">
    <property type="entry name" value="SPRE_EVH1"/>
</dbReference>
<evidence type="ECO:0000259" key="2">
    <source>
        <dbReference type="PROSITE" id="PS50229"/>
    </source>
</evidence>
<dbReference type="Pfam" id="PF00568">
    <property type="entry name" value="WH1"/>
    <property type="match status" value="1"/>
</dbReference>
<dbReference type="PANTHER" id="PTHR11202:SF3">
    <property type="entry name" value="SPROUTY-RELATED PROTEIN WITH EVH-1 DOMAIN, ISOFORM C"/>
    <property type="match status" value="1"/>
</dbReference>
<dbReference type="PROSITE" id="PS51227">
    <property type="entry name" value="SPR"/>
    <property type="match status" value="1"/>
</dbReference>